<dbReference type="PANTHER" id="PTHR43537">
    <property type="entry name" value="TRANSCRIPTIONAL REGULATOR, GNTR FAMILY"/>
    <property type="match status" value="1"/>
</dbReference>
<organism evidence="5 6">
    <name type="scientific">Phyllobacterium zundukense</name>
    <dbReference type="NCBI Taxonomy" id="1867719"/>
    <lineage>
        <taxon>Bacteria</taxon>
        <taxon>Pseudomonadati</taxon>
        <taxon>Pseudomonadota</taxon>
        <taxon>Alphaproteobacteria</taxon>
        <taxon>Hyphomicrobiales</taxon>
        <taxon>Phyllobacteriaceae</taxon>
        <taxon>Phyllobacterium</taxon>
    </lineage>
</organism>
<dbReference type="RefSeq" id="WP_099997769.1">
    <property type="nucleotide sequence ID" value="NZ_CP017940.1"/>
</dbReference>
<dbReference type="EMBL" id="MZMT01000020">
    <property type="protein sequence ID" value="PIO45405.1"/>
    <property type="molecule type" value="Genomic_DNA"/>
</dbReference>
<dbReference type="Pfam" id="PF00392">
    <property type="entry name" value="GntR"/>
    <property type="match status" value="1"/>
</dbReference>
<dbReference type="PRINTS" id="PR00035">
    <property type="entry name" value="HTHGNTR"/>
</dbReference>
<keyword evidence="2" id="KW-0238">DNA-binding</keyword>
<dbReference type="SMART" id="SM00895">
    <property type="entry name" value="FCD"/>
    <property type="match status" value="1"/>
</dbReference>
<dbReference type="InterPro" id="IPR036390">
    <property type="entry name" value="WH_DNA-bd_sf"/>
</dbReference>
<dbReference type="Gene3D" id="1.20.120.530">
    <property type="entry name" value="GntR ligand-binding domain-like"/>
    <property type="match status" value="1"/>
</dbReference>
<evidence type="ECO:0000256" key="1">
    <source>
        <dbReference type="ARBA" id="ARBA00023015"/>
    </source>
</evidence>
<dbReference type="OrthoDB" id="9028214at2"/>
<evidence type="ECO:0000313" key="5">
    <source>
        <dbReference type="EMBL" id="PIO45405.1"/>
    </source>
</evidence>
<dbReference type="GO" id="GO:0003677">
    <property type="term" value="F:DNA binding"/>
    <property type="evidence" value="ECO:0007669"/>
    <property type="project" value="UniProtKB-KW"/>
</dbReference>
<accession>A0A2N9W0Y7</accession>
<dbReference type="CDD" id="cd07377">
    <property type="entry name" value="WHTH_GntR"/>
    <property type="match status" value="1"/>
</dbReference>
<dbReference type="GO" id="GO:0003700">
    <property type="term" value="F:DNA-binding transcription factor activity"/>
    <property type="evidence" value="ECO:0007669"/>
    <property type="project" value="InterPro"/>
</dbReference>
<dbReference type="InterPro" id="IPR036388">
    <property type="entry name" value="WH-like_DNA-bd_sf"/>
</dbReference>
<dbReference type="KEGG" id="pht:BLM14_01410"/>
<keyword evidence="1" id="KW-0805">Transcription regulation</keyword>
<dbReference type="PANTHER" id="PTHR43537:SF51">
    <property type="entry name" value="HTH-TYPE TRANSCRIPTIONAL REGULATOR LGOR-RELATED"/>
    <property type="match status" value="1"/>
</dbReference>
<feature type="domain" description="HTH gntR-type" evidence="4">
    <location>
        <begin position="7"/>
        <end position="75"/>
    </location>
</feature>
<dbReference type="InterPro" id="IPR008920">
    <property type="entry name" value="TF_FadR/GntR_C"/>
</dbReference>
<evidence type="ECO:0000259" key="4">
    <source>
        <dbReference type="PROSITE" id="PS50949"/>
    </source>
</evidence>
<dbReference type="Gene3D" id="1.10.10.10">
    <property type="entry name" value="Winged helix-like DNA-binding domain superfamily/Winged helix DNA-binding domain"/>
    <property type="match status" value="1"/>
</dbReference>
<evidence type="ECO:0000256" key="2">
    <source>
        <dbReference type="ARBA" id="ARBA00023125"/>
    </source>
</evidence>
<dbReference type="Proteomes" id="UP000232163">
    <property type="component" value="Unassembled WGS sequence"/>
</dbReference>
<dbReference type="AlphaFoldDB" id="A0A2N9W0Y7"/>
<dbReference type="SUPFAM" id="SSF46785">
    <property type="entry name" value="Winged helix' DNA-binding domain"/>
    <property type="match status" value="1"/>
</dbReference>
<dbReference type="Pfam" id="PF07729">
    <property type="entry name" value="FCD"/>
    <property type="match status" value="1"/>
</dbReference>
<dbReference type="SUPFAM" id="SSF48008">
    <property type="entry name" value="GntR ligand-binding domain-like"/>
    <property type="match status" value="1"/>
</dbReference>
<keyword evidence="3" id="KW-0804">Transcription</keyword>
<dbReference type="PROSITE" id="PS50949">
    <property type="entry name" value="HTH_GNTR"/>
    <property type="match status" value="1"/>
</dbReference>
<gene>
    <name evidence="5" type="ORF">B5P45_08025</name>
</gene>
<evidence type="ECO:0000256" key="3">
    <source>
        <dbReference type="ARBA" id="ARBA00023163"/>
    </source>
</evidence>
<dbReference type="InterPro" id="IPR000524">
    <property type="entry name" value="Tscrpt_reg_HTH_GntR"/>
</dbReference>
<proteinExistence type="predicted"/>
<name>A0A2N9W0Y7_9HYPH</name>
<keyword evidence="6" id="KW-1185">Reference proteome</keyword>
<sequence>MQPAARTNLADTAIQNIRVEITANRWQVGDRIPNEATLADMLGVSRGTVREAVRVLVAQGFLETRQGSGTYVRSVIDADDSLLRIRRTGLRDQVETRCALEVEAARLAAMRHTPEIIAGLRQLLADRGEYDAANHDHYVERDLAFHKAVVSASGNHALAEVYEFFSASIQEVIKATVTGELPEPDMAAHIAIVDAIASGDPDRAALTTRAFMAPIILELDRFLAS</sequence>
<comment type="caution">
    <text evidence="5">The sequence shown here is derived from an EMBL/GenBank/DDBJ whole genome shotgun (WGS) entry which is preliminary data.</text>
</comment>
<dbReference type="SMART" id="SM00345">
    <property type="entry name" value="HTH_GNTR"/>
    <property type="match status" value="1"/>
</dbReference>
<protein>
    <submittedName>
        <fullName evidence="5">GntR family transcriptional regulator</fullName>
    </submittedName>
</protein>
<reference evidence="5 6" key="1">
    <citation type="journal article" date="2017" name="Int J Environ Stud">
        <title>Does the Miocene-Pliocene relict legume Oxytropis triphylla form nitrogen-fixing nodules with a combination of bacterial strains?</title>
        <authorList>
            <person name="Safronova V."/>
            <person name="Belimov A."/>
            <person name="Sazanova A."/>
            <person name="Kuznetsova I."/>
            <person name="Popova J."/>
            <person name="Andronov E."/>
            <person name="Verkhozina A."/>
            <person name="Tikhonovich I."/>
        </authorList>
    </citation>
    <scope>NUCLEOTIDE SEQUENCE [LARGE SCALE GENOMIC DNA]</scope>
    <source>
        <strain evidence="5 6">Tri-38</strain>
    </source>
</reference>
<evidence type="ECO:0000313" key="6">
    <source>
        <dbReference type="Proteomes" id="UP000232163"/>
    </source>
</evidence>
<dbReference type="InterPro" id="IPR011711">
    <property type="entry name" value="GntR_C"/>
</dbReference>